<dbReference type="AlphaFoldDB" id="A0A8C7KTK2"/>
<feature type="domain" description="RING-type" evidence="17">
    <location>
        <begin position="27"/>
        <end position="67"/>
    </location>
</feature>
<proteinExistence type="inferred from homology"/>
<dbReference type="EC" id="2.8.2.-" evidence="15"/>
<dbReference type="SUPFAM" id="SSF57850">
    <property type="entry name" value="RING/U-box"/>
    <property type="match status" value="1"/>
</dbReference>
<evidence type="ECO:0000256" key="10">
    <source>
        <dbReference type="ARBA" id="ARBA00023034"/>
    </source>
</evidence>
<keyword evidence="6 14" id="KW-0863">Zinc-finger</keyword>
<dbReference type="InterPro" id="IPR043136">
    <property type="entry name" value="B30.2/SPRY_sf"/>
</dbReference>
<gene>
    <name evidence="19" type="primary">CHST11</name>
</gene>
<dbReference type="GO" id="GO:0008146">
    <property type="term" value="F:sulfotransferase activity"/>
    <property type="evidence" value="ECO:0007669"/>
    <property type="project" value="InterPro"/>
</dbReference>
<dbReference type="Pfam" id="PF03567">
    <property type="entry name" value="Sulfotransfer_2"/>
    <property type="match status" value="1"/>
</dbReference>
<dbReference type="InterPro" id="IPR017907">
    <property type="entry name" value="Znf_RING_CS"/>
</dbReference>
<dbReference type="GO" id="GO:0008270">
    <property type="term" value="F:zinc ion binding"/>
    <property type="evidence" value="ECO:0007669"/>
    <property type="project" value="UniProtKB-KW"/>
</dbReference>
<evidence type="ECO:0000256" key="5">
    <source>
        <dbReference type="ARBA" id="ARBA00022723"/>
    </source>
</evidence>
<dbReference type="Pfam" id="PF25600">
    <property type="entry name" value="TRIM_CC"/>
    <property type="match status" value="1"/>
</dbReference>
<dbReference type="PROSITE" id="PS00518">
    <property type="entry name" value="ZF_RING_1"/>
    <property type="match status" value="1"/>
</dbReference>
<dbReference type="PANTHER" id="PTHR12137">
    <property type="entry name" value="CARBOHYDRATE SULFOTRANSFERASE"/>
    <property type="match status" value="1"/>
</dbReference>
<evidence type="ECO:0000256" key="8">
    <source>
        <dbReference type="ARBA" id="ARBA00022968"/>
    </source>
</evidence>
<comment type="subcellular location">
    <subcellularLocation>
        <location evidence="1 15">Golgi apparatus membrane</location>
        <topology evidence="1 15">Single-pass type II membrane protein</topology>
    </subcellularLocation>
</comment>
<dbReference type="GO" id="GO:0016051">
    <property type="term" value="P:carbohydrate biosynthetic process"/>
    <property type="evidence" value="ECO:0007669"/>
    <property type="project" value="InterPro"/>
</dbReference>
<evidence type="ECO:0000256" key="14">
    <source>
        <dbReference type="PROSITE-ProRule" id="PRU00024"/>
    </source>
</evidence>
<dbReference type="PROSITE" id="PS50089">
    <property type="entry name" value="ZF_RING_2"/>
    <property type="match status" value="1"/>
</dbReference>
<dbReference type="InterPro" id="IPR001841">
    <property type="entry name" value="Znf_RING"/>
</dbReference>
<keyword evidence="8 15" id="KW-0735">Signal-anchor</keyword>
<dbReference type="InterPro" id="IPR013320">
    <property type="entry name" value="ConA-like_dom_sf"/>
</dbReference>
<keyword evidence="3 15" id="KW-0808">Transferase</keyword>
<dbReference type="PROSITE" id="PS50119">
    <property type="entry name" value="ZF_BBOX"/>
    <property type="match status" value="1"/>
</dbReference>
<dbReference type="InterPro" id="IPR018011">
    <property type="entry name" value="Carb_sulfotrans_8-10"/>
</dbReference>
<dbReference type="InterPro" id="IPR027370">
    <property type="entry name" value="Znf-RING_euk"/>
</dbReference>
<evidence type="ECO:0000259" key="17">
    <source>
        <dbReference type="PROSITE" id="PS50089"/>
    </source>
</evidence>
<dbReference type="PANTHER" id="PTHR12137:SF32">
    <property type="entry name" value="CARBOHYDRATE SULFOTRANSFERASE 11"/>
    <property type="match status" value="1"/>
</dbReference>
<dbReference type="InterPro" id="IPR000315">
    <property type="entry name" value="Znf_B-box"/>
</dbReference>
<keyword evidence="20" id="KW-1185">Reference proteome</keyword>
<keyword evidence="5" id="KW-0479">Metal-binding</keyword>
<name>A0A8C7KTK2_ONCKI</name>
<evidence type="ECO:0000259" key="18">
    <source>
        <dbReference type="PROSITE" id="PS50119"/>
    </source>
</evidence>
<dbReference type="CDD" id="cd19769">
    <property type="entry name" value="Bbox2_TRIM16-like"/>
    <property type="match status" value="1"/>
</dbReference>
<evidence type="ECO:0000256" key="7">
    <source>
        <dbReference type="ARBA" id="ARBA00022833"/>
    </source>
</evidence>
<dbReference type="GO" id="GO:0000139">
    <property type="term" value="C:Golgi membrane"/>
    <property type="evidence" value="ECO:0007669"/>
    <property type="project" value="UniProtKB-SubCell"/>
</dbReference>
<dbReference type="SMART" id="SM00336">
    <property type="entry name" value="BBOX"/>
    <property type="match status" value="1"/>
</dbReference>
<reference evidence="19" key="1">
    <citation type="submission" date="2025-08" db="UniProtKB">
        <authorList>
            <consortium name="Ensembl"/>
        </authorList>
    </citation>
    <scope>IDENTIFICATION</scope>
</reference>
<dbReference type="Gene3D" id="3.30.160.60">
    <property type="entry name" value="Classic Zinc Finger"/>
    <property type="match status" value="1"/>
</dbReference>
<sequence>MVYGFTFGLCLDMATSGSLLSEEQFLCSICLDVFTEPVSIPCGHNFCKACITKYWDTSDLCQCPMCKNTFDKRPDLFINTFISEMAAQFRQTVEVKTTSSPDQCSAIIVEVSCDICTGMKLKALKSCLVCQTSYCETHLEPHQRVAALKRHKLINPVENLEDRMCKKHERPLELFCRSDQAYLCVLCLKAEHMTHDTVPLEEEYGERKAQLGKTEAEVQQMIQERLKKVQEIKHSVDLSKREAEREISDSVQVFTALVRSIERSQAEVIEVIEEKLKATERQAEGLIKELEQEITELQRRSTEVEQLSHTEDHLHLLQSFPSLCTPPDTKDWSEISVHSDLCVGTVRRAVSQLEETLNKQMEKLPEVKLKRIQQYAVDVTLDPDTAHPKLILSKDGKQSEFSSAAILHQGRRDQVAESCRAQSASSRKRRVLTPGDLKHLVVDEEHELIYCYVPKVACTNWKRVMMVLTGHGKYSDPMEIPSNEAHVPSNLKYLNQYSISEINHRLKSYLKFLFVREPFERLVSAYRNKFTLKYNSSFHRRFGTKIVRRYRKNATQEALLNGADVKFREFAEYLVDPATQRDGPLNEHWQTVYQLCHPCHIHYDLVGKYETLEEDAKYVLRLAGVGESVRFPTYAKSTRTTDSMTAQFFSNISSRQHSQLFQLYKLDFLMFNYSTPSYLRLD</sequence>
<evidence type="ECO:0000256" key="3">
    <source>
        <dbReference type="ARBA" id="ARBA00022679"/>
    </source>
</evidence>
<keyword evidence="10 15" id="KW-0333">Golgi apparatus</keyword>
<dbReference type="GO" id="GO:0030166">
    <property type="term" value="P:proteoglycan biosynthetic process"/>
    <property type="evidence" value="ECO:0007669"/>
    <property type="project" value="TreeGrafter"/>
</dbReference>
<evidence type="ECO:0000256" key="15">
    <source>
        <dbReference type="RuleBase" id="RU364020"/>
    </source>
</evidence>
<keyword evidence="11" id="KW-0472">Membrane</keyword>
<evidence type="ECO:0000256" key="13">
    <source>
        <dbReference type="ARBA" id="ARBA00023277"/>
    </source>
</evidence>
<dbReference type="Gene3D" id="3.30.40.10">
    <property type="entry name" value="Zinc/RING finger domain, C3HC4 (zinc finger)"/>
    <property type="match status" value="1"/>
</dbReference>
<organism evidence="19 20">
    <name type="scientific">Oncorhynchus kisutch</name>
    <name type="common">Coho salmon</name>
    <name type="synonym">Salmo kisutch</name>
    <dbReference type="NCBI Taxonomy" id="8019"/>
    <lineage>
        <taxon>Eukaryota</taxon>
        <taxon>Metazoa</taxon>
        <taxon>Chordata</taxon>
        <taxon>Craniata</taxon>
        <taxon>Vertebrata</taxon>
        <taxon>Euteleostomi</taxon>
        <taxon>Actinopterygii</taxon>
        <taxon>Neopterygii</taxon>
        <taxon>Teleostei</taxon>
        <taxon>Protacanthopterygii</taxon>
        <taxon>Salmoniformes</taxon>
        <taxon>Salmonidae</taxon>
        <taxon>Salmoninae</taxon>
        <taxon>Oncorhynchus</taxon>
    </lineage>
</organism>
<dbReference type="InterPro" id="IPR013083">
    <property type="entry name" value="Znf_RING/FYVE/PHD"/>
</dbReference>
<dbReference type="InterPro" id="IPR058030">
    <property type="entry name" value="TRIM8/14/16/25/29/45/65_CC"/>
</dbReference>
<evidence type="ECO:0000256" key="4">
    <source>
        <dbReference type="ARBA" id="ARBA00022692"/>
    </source>
</evidence>
<keyword evidence="7" id="KW-0862">Zinc</keyword>
<dbReference type="SUPFAM" id="SSF57845">
    <property type="entry name" value="B-box zinc-binding domain"/>
    <property type="match status" value="1"/>
</dbReference>
<evidence type="ECO:0000256" key="16">
    <source>
        <dbReference type="SAM" id="Coils"/>
    </source>
</evidence>
<feature type="domain" description="B box-type" evidence="18">
    <location>
        <begin position="160"/>
        <end position="200"/>
    </location>
</feature>
<keyword evidence="16" id="KW-0175">Coiled coil</keyword>
<dbReference type="GeneTree" id="ENSGT00940000159167"/>
<evidence type="ECO:0000256" key="2">
    <source>
        <dbReference type="ARBA" id="ARBA00006339"/>
    </source>
</evidence>
<reference evidence="19" key="2">
    <citation type="submission" date="2025-09" db="UniProtKB">
        <authorList>
            <consortium name="Ensembl"/>
        </authorList>
    </citation>
    <scope>IDENTIFICATION</scope>
</reference>
<evidence type="ECO:0000313" key="20">
    <source>
        <dbReference type="Proteomes" id="UP000694557"/>
    </source>
</evidence>
<dbReference type="InterPro" id="IPR005331">
    <property type="entry name" value="Sulfotransferase"/>
</dbReference>
<dbReference type="Pfam" id="PF13445">
    <property type="entry name" value="zf-RING_UBOX"/>
    <property type="match status" value="1"/>
</dbReference>
<feature type="coiled-coil region" evidence="16">
    <location>
        <begin position="269"/>
        <end position="307"/>
    </location>
</feature>
<dbReference type="InterPro" id="IPR006574">
    <property type="entry name" value="PRY"/>
</dbReference>
<comment type="similarity">
    <text evidence="2 15">Belongs to the sulfotransferase 2 family.</text>
</comment>
<protein>
    <recommendedName>
        <fullName evidence="15">Carbohydrate sulfotransferase</fullName>
        <ecNumber evidence="15">2.8.2.-</ecNumber>
    </recommendedName>
</protein>
<keyword evidence="13 15" id="KW-0119">Carbohydrate metabolism</keyword>
<evidence type="ECO:0000256" key="9">
    <source>
        <dbReference type="ARBA" id="ARBA00022989"/>
    </source>
</evidence>
<keyword evidence="9" id="KW-1133">Transmembrane helix</keyword>
<dbReference type="Pfam" id="PF13765">
    <property type="entry name" value="PRY"/>
    <property type="match status" value="1"/>
</dbReference>
<dbReference type="Gene3D" id="2.60.120.920">
    <property type="match status" value="1"/>
</dbReference>
<accession>A0A8C7KTK2</accession>
<dbReference type="SMART" id="SM00184">
    <property type="entry name" value="RING"/>
    <property type="match status" value="1"/>
</dbReference>
<dbReference type="Proteomes" id="UP000694557">
    <property type="component" value="Unassembled WGS sequence"/>
</dbReference>
<dbReference type="Pfam" id="PF00643">
    <property type="entry name" value="zf-B_box"/>
    <property type="match status" value="1"/>
</dbReference>
<evidence type="ECO:0000256" key="1">
    <source>
        <dbReference type="ARBA" id="ARBA00004323"/>
    </source>
</evidence>
<dbReference type="SUPFAM" id="SSF49899">
    <property type="entry name" value="Concanavalin A-like lectins/glucanases"/>
    <property type="match status" value="1"/>
</dbReference>
<dbReference type="Gene3D" id="4.10.830.40">
    <property type="match status" value="1"/>
</dbReference>
<evidence type="ECO:0000256" key="6">
    <source>
        <dbReference type="ARBA" id="ARBA00022771"/>
    </source>
</evidence>
<evidence type="ECO:0000313" key="19">
    <source>
        <dbReference type="Ensembl" id="ENSOKIP00005102368.1"/>
    </source>
</evidence>
<keyword evidence="12 15" id="KW-0325">Glycoprotein</keyword>
<dbReference type="Ensembl" id="ENSOKIT00005109677.1">
    <property type="protein sequence ID" value="ENSOKIP00005102368.1"/>
    <property type="gene ID" value="ENSOKIG00005045039.1"/>
</dbReference>
<evidence type="ECO:0000256" key="12">
    <source>
        <dbReference type="ARBA" id="ARBA00023180"/>
    </source>
</evidence>
<evidence type="ECO:0000256" key="11">
    <source>
        <dbReference type="ARBA" id="ARBA00023136"/>
    </source>
</evidence>
<keyword evidence="4" id="KW-0812">Transmembrane</keyword>